<comment type="caution">
    <text evidence="2">The sequence shown here is derived from an EMBL/GenBank/DDBJ whole genome shotgun (WGS) entry which is preliminary data.</text>
</comment>
<evidence type="ECO:0000313" key="3">
    <source>
        <dbReference type="Proteomes" id="UP000245880"/>
    </source>
</evidence>
<dbReference type="PROSITE" id="PS52050">
    <property type="entry name" value="WYL"/>
    <property type="match status" value="1"/>
</dbReference>
<dbReference type="InterPro" id="IPR036388">
    <property type="entry name" value="WH-like_DNA-bd_sf"/>
</dbReference>
<dbReference type="Gene3D" id="1.10.10.10">
    <property type="entry name" value="Winged helix-like DNA-binding domain superfamily/Winged helix DNA-binding domain"/>
    <property type="match status" value="1"/>
</dbReference>
<dbReference type="InterPro" id="IPR036390">
    <property type="entry name" value="WH_DNA-bd_sf"/>
</dbReference>
<dbReference type="SUPFAM" id="SSF46785">
    <property type="entry name" value="Winged helix' DNA-binding domain"/>
    <property type="match status" value="1"/>
</dbReference>
<dbReference type="RefSeq" id="WP_109675629.1">
    <property type="nucleotide sequence ID" value="NZ_QGDT01000008.1"/>
</dbReference>
<proteinExistence type="predicted"/>
<dbReference type="Proteomes" id="UP000245880">
    <property type="component" value="Unassembled WGS sequence"/>
</dbReference>
<accession>A0A316AHS8</accession>
<dbReference type="OrthoDB" id="1315521at2"/>
<gene>
    <name evidence="2" type="ORF">CLV98_108186</name>
</gene>
<feature type="domain" description="WYL" evidence="1">
    <location>
        <begin position="124"/>
        <end position="190"/>
    </location>
</feature>
<protein>
    <submittedName>
        <fullName evidence="2">Putative DNA-binding transcriptional regulator YafY</fullName>
    </submittedName>
</protein>
<dbReference type="InterPro" id="IPR026881">
    <property type="entry name" value="WYL_dom"/>
</dbReference>
<evidence type="ECO:0000313" key="2">
    <source>
        <dbReference type="EMBL" id="PWJ57266.1"/>
    </source>
</evidence>
<dbReference type="Pfam" id="PF13280">
    <property type="entry name" value="WYL"/>
    <property type="match status" value="1"/>
</dbReference>
<dbReference type="PANTHER" id="PTHR34580:SF1">
    <property type="entry name" value="PROTEIN PAFC"/>
    <property type="match status" value="1"/>
</dbReference>
<dbReference type="PANTHER" id="PTHR34580">
    <property type="match status" value="1"/>
</dbReference>
<sequence>MSEIPKTERILRLIRILHQNKRTIEHLALLLSTTPRTIYRDILVLQNVGYVLEKDDQNRYYLGEQLQQKSGLFTLEETRLVRMHLSGLPTSHPLKGSIERKLYLSSELIPLADDLADKQRGGLISKLQEAIQAHKRVTLLRYHSNHSATVTDRLVEPLALTDDFSTLKAYEVSSGIQKTFKVHRMEDVEISTIPIANQEEPPELDLFGFTGPEPILVQIRLSFLAHNLLYEEFPGARGFISKSVVDDQDTPLRFPYTFRYEVRDFRGIGRFLLGLPGEVQVLQPEELKQFLKEKTELTKTTIKHLLSNS</sequence>
<keyword evidence="2" id="KW-0238">DNA-binding</keyword>
<dbReference type="InterPro" id="IPR051534">
    <property type="entry name" value="CBASS_pafABC_assoc_protein"/>
</dbReference>
<dbReference type="AlphaFoldDB" id="A0A316AHS8"/>
<keyword evidence="3" id="KW-1185">Reference proteome</keyword>
<dbReference type="EMBL" id="QGDT01000008">
    <property type="protein sequence ID" value="PWJ57266.1"/>
    <property type="molecule type" value="Genomic_DNA"/>
</dbReference>
<organism evidence="2 3">
    <name type="scientific">Dyadobacter jejuensis</name>
    <dbReference type="NCBI Taxonomy" id="1082580"/>
    <lineage>
        <taxon>Bacteria</taxon>
        <taxon>Pseudomonadati</taxon>
        <taxon>Bacteroidota</taxon>
        <taxon>Cytophagia</taxon>
        <taxon>Cytophagales</taxon>
        <taxon>Spirosomataceae</taxon>
        <taxon>Dyadobacter</taxon>
    </lineage>
</organism>
<reference evidence="2 3" key="1">
    <citation type="submission" date="2018-03" db="EMBL/GenBank/DDBJ databases">
        <title>Genomic Encyclopedia of Archaeal and Bacterial Type Strains, Phase II (KMG-II): from individual species to whole genera.</title>
        <authorList>
            <person name="Goeker M."/>
        </authorList>
    </citation>
    <scope>NUCLEOTIDE SEQUENCE [LARGE SCALE GENOMIC DNA]</scope>
    <source>
        <strain evidence="2 3">DSM 100346</strain>
    </source>
</reference>
<evidence type="ECO:0000259" key="1">
    <source>
        <dbReference type="Pfam" id="PF13280"/>
    </source>
</evidence>
<name>A0A316AHS8_9BACT</name>
<dbReference type="GO" id="GO:0003677">
    <property type="term" value="F:DNA binding"/>
    <property type="evidence" value="ECO:0007669"/>
    <property type="project" value="UniProtKB-KW"/>
</dbReference>